<dbReference type="AlphaFoldDB" id="A0A151AWW2"/>
<dbReference type="Pfam" id="PF07732">
    <property type="entry name" value="Cu-oxidase_3"/>
    <property type="match status" value="1"/>
</dbReference>
<dbReference type="Proteomes" id="UP000075670">
    <property type="component" value="Unassembled WGS sequence"/>
</dbReference>
<organism evidence="5 6">
    <name type="scientific">Moorella mulderi DSM 14980</name>
    <dbReference type="NCBI Taxonomy" id="1122241"/>
    <lineage>
        <taxon>Bacteria</taxon>
        <taxon>Bacillati</taxon>
        <taxon>Bacillota</taxon>
        <taxon>Clostridia</taxon>
        <taxon>Neomoorellales</taxon>
        <taxon>Neomoorellaceae</taxon>
        <taxon>Neomoorella</taxon>
    </lineage>
</organism>
<evidence type="ECO:0000313" key="6">
    <source>
        <dbReference type="Proteomes" id="UP000075670"/>
    </source>
</evidence>
<dbReference type="GO" id="GO:0016491">
    <property type="term" value="F:oxidoreductase activity"/>
    <property type="evidence" value="ECO:0007669"/>
    <property type="project" value="UniProtKB-KW"/>
</dbReference>
<dbReference type="OrthoDB" id="9757546at2"/>
<proteinExistence type="predicted"/>
<gene>
    <name evidence="5" type="primary">copA_1</name>
    <name evidence="5" type="ORF">MOMUL_16860</name>
</gene>
<keyword evidence="2" id="KW-0560">Oxidoreductase</keyword>
<dbReference type="Gene3D" id="2.60.40.420">
    <property type="entry name" value="Cupredoxins - blue copper proteins"/>
    <property type="match status" value="1"/>
</dbReference>
<dbReference type="GO" id="GO:0005507">
    <property type="term" value="F:copper ion binding"/>
    <property type="evidence" value="ECO:0007669"/>
    <property type="project" value="InterPro"/>
</dbReference>
<keyword evidence="1" id="KW-0479">Metal-binding</keyword>
<protein>
    <submittedName>
        <fullName evidence="5">Copper resistance protein A</fullName>
    </submittedName>
</protein>
<evidence type="ECO:0000256" key="3">
    <source>
        <dbReference type="ARBA" id="ARBA00023008"/>
    </source>
</evidence>
<sequence length="412" mass="45255">MPTQATANGSPAIHLRAVDGYIITPDGASIYIWGYRDETGRAAQLPGPTIIVNQGDTVTIKLTNELPEIVSLMFPGQNGVFRLTNSGAVPVGPIYENGRLVSLTDYAPPRGTVIYQFVASRPGTYIYHSGTEINKQVPMGLYGAIIVRPAGFDPLDPATWSAYGPETGTEFDREYLLVVAEIDPVLHEAVRLGKPYRPGTYRPRYWTINGRCAPDTMLPDRATYLPRQPYGSMIMAEPGERVLIRYIGAGCDAHPLHPHGNHTRVVALDGRLLRNGTQDLSHKHFTVLVGPGQTYDQIFQWDGPVYDPVTTPIPTPIPNLRNQAIGDAGWTMWSGSPYLGQKGDIPIGVTSLNVTGEYYFMLHSHSEPQITNWGEFPGGMMTMIGIFPAGTLGPEVGRLQRDSRANSTRERR</sequence>
<dbReference type="PATRIC" id="fig|1122241.3.peg.1777"/>
<dbReference type="EMBL" id="LTBC01000005">
    <property type="protein sequence ID" value="KYH32111.1"/>
    <property type="molecule type" value="Genomic_DNA"/>
</dbReference>
<evidence type="ECO:0000256" key="2">
    <source>
        <dbReference type="ARBA" id="ARBA00023002"/>
    </source>
</evidence>
<name>A0A151AWW2_9FIRM</name>
<accession>A0A151AWW2</accession>
<evidence type="ECO:0000313" key="5">
    <source>
        <dbReference type="EMBL" id="KYH32111.1"/>
    </source>
</evidence>
<dbReference type="RefSeq" id="WP_062283921.1">
    <property type="nucleotide sequence ID" value="NZ_LTBC01000005.1"/>
</dbReference>
<keyword evidence="3" id="KW-0186">Copper</keyword>
<evidence type="ECO:0000259" key="4">
    <source>
        <dbReference type="Pfam" id="PF07732"/>
    </source>
</evidence>
<keyword evidence="6" id="KW-1185">Reference proteome</keyword>
<dbReference type="InterPro" id="IPR045087">
    <property type="entry name" value="Cu-oxidase_fam"/>
</dbReference>
<dbReference type="InterPro" id="IPR008972">
    <property type="entry name" value="Cupredoxin"/>
</dbReference>
<comment type="caution">
    <text evidence="5">The sequence shown here is derived from an EMBL/GenBank/DDBJ whole genome shotgun (WGS) entry which is preliminary data.</text>
</comment>
<evidence type="ECO:0000256" key="1">
    <source>
        <dbReference type="ARBA" id="ARBA00022723"/>
    </source>
</evidence>
<dbReference type="PANTHER" id="PTHR11709:SF394">
    <property type="entry name" value="FI03373P-RELATED"/>
    <property type="match status" value="1"/>
</dbReference>
<feature type="domain" description="Plastocyanin-like" evidence="4">
    <location>
        <begin position="43"/>
        <end position="149"/>
    </location>
</feature>
<dbReference type="SUPFAM" id="SSF49503">
    <property type="entry name" value="Cupredoxins"/>
    <property type="match status" value="2"/>
</dbReference>
<dbReference type="InterPro" id="IPR011707">
    <property type="entry name" value="Cu-oxidase-like_N"/>
</dbReference>
<reference evidence="5 6" key="1">
    <citation type="submission" date="2016-02" db="EMBL/GenBank/DDBJ databases">
        <title>Genome sequence of Moorella mulderi DSM 14980.</title>
        <authorList>
            <person name="Poehlein A."/>
            <person name="Daniel R."/>
        </authorList>
    </citation>
    <scope>NUCLEOTIDE SEQUENCE [LARGE SCALE GENOMIC DNA]</scope>
    <source>
        <strain evidence="5 6">DSM 14980</strain>
    </source>
</reference>
<dbReference type="PANTHER" id="PTHR11709">
    <property type="entry name" value="MULTI-COPPER OXIDASE"/>
    <property type="match status" value="1"/>
</dbReference>